<sequence length="223" mass="24924">MAKQDDRRGRPAPRRRRRRKEARPAELIEAGLAEFAEKGYAATRMEDIAARADVVKGTIYLYFESKEALFKEAIRSRIEPAIADMQGMVDTFPGDTEDLLRLVFGVLYDKLVRGDAREIIRILIAEGPRFPDVVEYYHANTVKFGKGMLTTILKRGVERGEFRPDLPVDQPIAIVAPAIAAAIWRLTFDPHDPLDVEAYAKAHVDIILNGLRARPAPGAGDAE</sequence>
<dbReference type="PROSITE" id="PS50977">
    <property type="entry name" value="HTH_TETR_2"/>
    <property type="match status" value="1"/>
</dbReference>
<dbReference type="InterPro" id="IPR001647">
    <property type="entry name" value="HTH_TetR"/>
</dbReference>
<dbReference type="GO" id="GO:0003700">
    <property type="term" value="F:DNA-binding transcription factor activity"/>
    <property type="evidence" value="ECO:0007669"/>
    <property type="project" value="TreeGrafter"/>
</dbReference>
<evidence type="ECO:0000256" key="5">
    <source>
        <dbReference type="SAM" id="MobiDB-lite"/>
    </source>
</evidence>
<keyword evidence="2 4" id="KW-0238">DNA-binding</keyword>
<dbReference type="InterPro" id="IPR009057">
    <property type="entry name" value="Homeodomain-like_sf"/>
</dbReference>
<dbReference type="Pfam" id="PF16859">
    <property type="entry name" value="TetR_C_11"/>
    <property type="match status" value="1"/>
</dbReference>
<dbReference type="PANTHER" id="PTHR30055">
    <property type="entry name" value="HTH-TYPE TRANSCRIPTIONAL REGULATOR RUTR"/>
    <property type="match status" value="1"/>
</dbReference>
<gene>
    <name evidence="7" type="ORF">HTY61_03290</name>
</gene>
<dbReference type="Proteomes" id="UP000509367">
    <property type="component" value="Chromosome"/>
</dbReference>
<name>A0A6N1VEB6_9HYPH</name>
<evidence type="ECO:0000313" key="7">
    <source>
        <dbReference type="EMBL" id="QKV17562.1"/>
    </source>
</evidence>
<feature type="DNA-binding region" description="H-T-H motif" evidence="4">
    <location>
        <begin position="44"/>
        <end position="63"/>
    </location>
</feature>
<keyword evidence="3" id="KW-0804">Transcription</keyword>
<dbReference type="Gene3D" id="1.10.357.10">
    <property type="entry name" value="Tetracycline Repressor, domain 2"/>
    <property type="match status" value="1"/>
</dbReference>
<dbReference type="PRINTS" id="PR00455">
    <property type="entry name" value="HTHTETR"/>
</dbReference>
<protein>
    <submittedName>
        <fullName evidence="7">TetR/AcrR family transcriptional regulator</fullName>
    </submittedName>
</protein>
<feature type="compositionally biased region" description="Basic residues" evidence="5">
    <location>
        <begin position="10"/>
        <end position="21"/>
    </location>
</feature>
<evidence type="ECO:0000256" key="3">
    <source>
        <dbReference type="ARBA" id="ARBA00023163"/>
    </source>
</evidence>
<dbReference type="PANTHER" id="PTHR30055:SF226">
    <property type="entry name" value="HTH-TYPE TRANSCRIPTIONAL REGULATOR PKSA"/>
    <property type="match status" value="1"/>
</dbReference>
<reference evidence="7 8" key="1">
    <citation type="submission" date="2020-06" db="EMBL/GenBank/DDBJ databases">
        <title>Oricola thermophila sp. nov. isolated from a tidal sediments.</title>
        <authorList>
            <person name="Kwon K.K."/>
            <person name="Yang S.-H."/>
            <person name="Park M.-J."/>
        </authorList>
    </citation>
    <scope>NUCLEOTIDE SEQUENCE [LARGE SCALE GENOMIC DNA]</scope>
    <source>
        <strain evidence="7 8">MEBiC13590</strain>
    </source>
</reference>
<dbReference type="EMBL" id="CP054836">
    <property type="protein sequence ID" value="QKV17562.1"/>
    <property type="molecule type" value="Genomic_DNA"/>
</dbReference>
<dbReference type="SUPFAM" id="SSF48498">
    <property type="entry name" value="Tetracyclin repressor-like, C-terminal domain"/>
    <property type="match status" value="1"/>
</dbReference>
<evidence type="ECO:0000256" key="2">
    <source>
        <dbReference type="ARBA" id="ARBA00023125"/>
    </source>
</evidence>
<feature type="region of interest" description="Disordered" evidence="5">
    <location>
        <begin position="1"/>
        <end position="23"/>
    </location>
</feature>
<evidence type="ECO:0000313" key="8">
    <source>
        <dbReference type="Proteomes" id="UP000509367"/>
    </source>
</evidence>
<dbReference type="RefSeq" id="WP_175275459.1">
    <property type="nucleotide sequence ID" value="NZ_CP054836.1"/>
</dbReference>
<keyword evidence="8" id="KW-1185">Reference proteome</keyword>
<keyword evidence="1" id="KW-0805">Transcription regulation</keyword>
<dbReference type="Pfam" id="PF00440">
    <property type="entry name" value="TetR_N"/>
    <property type="match status" value="1"/>
</dbReference>
<dbReference type="AlphaFoldDB" id="A0A6N1VEB6"/>
<dbReference type="InterPro" id="IPR050109">
    <property type="entry name" value="HTH-type_TetR-like_transc_reg"/>
</dbReference>
<evidence type="ECO:0000259" key="6">
    <source>
        <dbReference type="PROSITE" id="PS50977"/>
    </source>
</evidence>
<dbReference type="InterPro" id="IPR011075">
    <property type="entry name" value="TetR_C"/>
</dbReference>
<feature type="domain" description="HTH tetR-type" evidence="6">
    <location>
        <begin position="21"/>
        <end position="81"/>
    </location>
</feature>
<accession>A0A6N1VEB6</accession>
<dbReference type="SUPFAM" id="SSF46689">
    <property type="entry name" value="Homeodomain-like"/>
    <property type="match status" value="1"/>
</dbReference>
<dbReference type="GO" id="GO:0000976">
    <property type="term" value="F:transcription cis-regulatory region binding"/>
    <property type="evidence" value="ECO:0007669"/>
    <property type="project" value="TreeGrafter"/>
</dbReference>
<evidence type="ECO:0000256" key="1">
    <source>
        <dbReference type="ARBA" id="ARBA00023015"/>
    </source>
</evidence>
<dbReference type="KEGG" id="orm:HTY61_03290"/>
<organism evidence="7 8">
    <name type="scientific">Oricola thermophila</name>
    <dbReference type="NCBI Taxonomy" id="2742145"/>
    <lineage>
        <taxon>Bacteria</taxon>
        <taxon>Pseudomonadati</taxon>
        <taxon>Pseudomonadota</taxon>
        <taxon>Alphaproteobacteria</taxon>
        <taxon>Hyphomicrobiales</taxon>
        <taxon>Ahrensiaceae</taxon>
        <taxon>Oricola</taxon>
    </lineage>
</organism>
<dbReference type="Gene3D" id="1.10.10.60">
    <property type="entry name" value="Homeodomain-like"/>
    <property type="match status" value="1"/>
</dbReference>
<dbReference type="InterPro" id="IPR036271">
    <property type="entry name" value="Tet_transcr_reg_TetR-rel_C_sf"/>
</dbReference>
<evidence type="ECO:0000256" key="4">
    <source>
        <dbReference type="PROSITE-ProRule" id="PRU00335"/>
    </source>
</evidence>
<proteinExistence type="predicted"/>